<accession>A0AAV8ZJR2</accession>
<dbReference type="GO" id="GO:0030246">
    <property type="term" value="F:carbohydrate binding"/>
    <property type="evidence" value="ECO:0007669"/>
    <property type="project" value="TreeGrafter"/>
</dbReference>
<dbReference type="GO" id="GO:0019391">
    <property type="term" value="P:glucuronoside catabolic process"/>
    <property type="evidence" value="ECO:0007669"/>
    <property type="project" value="TreeGrafter"/>
</dbReference>
<dbReference type="GO" id="GO:0005615">
    <property type="term" value="C:extracellular space"/>
    <property type="evidence" value="ECO:0007669"/>
    <property type="project" value="TreeGrafter"/>
</dbReference>
<evidence type="ECO:0000259" key="6">
    <source>
        <dbReference type="Pfam" id="PF02837"/>
    </source>
</evidence>
<comment type="similarity">
    <text evidence="1">Belongs to the glycosyl hydrolase 2 family.</text>
</comment>
<evidence type="ECO:0000256" key="1">
    <source>
        <dbReference type="ARBA" id="ARBA00007401"/>
    </source>
</evidence>
<keyword evidence="8" id="KW-1185">Reference proteome</keyword>
<organism evidence="7 8">
    <name type="scientific">Rhamnusium bicolor</name>
    <dbReference type="NCBI Taxonomy" id="1586634"/>
    <lineage>
        <taxon>Eukaryota</taxon>
        <taxon>Metazoa</taxon>
        <taxon>Ecdysozoa</taxon>
        <taxon>Arthropoda</taxon>
        <taxon>Hexapoda</taxon>
        <taxon>Insecta</taxon>
        <taxon>Pterygota</taxon>
        <taxon>Neoptera</taxon>
        <taxon>Endopterygota</taxon>
        <taxon>Coleoptera</taxon>
        <taxon>Polyphaga</taxon>
        <taxon>Cucujiformia</taxon>
        <taxon>Chrysomeloidea</taxon>
        <taxon>Cerambycidae</taxon>
        <taxon>Lepturinae</taxon>
        <taxon>Rhagiini</taxon>
        <taxon>Rhamnusium</taxon>
    </lineage>
</organism>
<dbReference type="SUPFAM" id="SSF49785">
    <property type="entry name" value="Galactose-binding domain-like"/>
    <property type="match status" value="1"/>
</dbReference>
<evidence type="ECO:0000256" key="4">
    <source>
        <dbReference type="SAM" id="SignalP"/>
    </source>
</evidence>
<keyword evidence="3" id="KW-0326">Glycosidase</keyword>
<dbReference type="GO" id="GO:0004566">
    <property type="term" value="F:beta-glucuronidase activity"/>
    <property type="evidence" value="ECO:0007669"/>
    <property type="project" value="TreeGrafter"/>
</dbReference>
<dbReference type="InterPro" id="IPR013783">
    <property type="entry name" value="Ig-like_fold"/>
</dbReference>
<gene>
    <name evidence="7" type="ORF">NQ314_005469</name>
</gene>
<dbReference type="InterPro" id="IPR017853">
    <property type="entry name" value="GH"/>
</dbReference>
<dbReference type="PANTHER" id="PTHR10066">
    <property type="entry name" value="BETA-GLUCURONIDASE"/>
    <property type="match status" value="1"/>
</dbReference>
<dbReference type="SUPFAM" id="SSF51445">
    <property type="entry name" value="(Trans)glycosidases"/>
    <property type="match status" value="1"/>
</dbReference>
<dbReference type="InterPro" id="IPR036156">
    <property type="entry name" value="Beta-gal/glucu_dom_sf"/>
</dbReference>
<evidence type="ECO:0000313" key="7">
    <source>
        <dbReference type="EMBL" id="KAJ8963676.1"/>
    </source>
</evidence>
<dbReference type="PANTHER" id="PTHR10066:SF67">
    <property type="entry name" value="BETA-GLUCURONIDASE"/>
    <property type="match status" value="1"/>
</dbReference>
<dbReference type="Gene3D" id="2.60.40.10">
    <property type="entry name" value="Immunoglobulins"/>
    <property type="match status" value="1"/>
</dbReference>
<proteinExistence type="inferred from homology"/>
<keyword evidence="4" id="KW-0732">Signal</keyword>
<dbReference type="InterPro" id="IPR006101">
    <property type="entry name" value="Glyco_hydro_2"/>
</dbReference>
<feature type="signal peptide" evidence="4">
    <location>
        <begin position="1"/>
        <end position="19"/>
    </location>
</feature>
<evidence type="ECO:0000259" key="5">
    <source>
        <dbReference type="Pfam" id="PF02836"/>
    </source>
</evidence>
<dbReference type="PRINTS" id="PR00132">
    <property type="entry name" value="GLHYDRLASE2"/>
</dbReference>
<evidence type="ECO:0000256" key="2">
    <source>
        <dbReference type="ARBA" id="ARBA00022801"/>
    </source>
</evidence>
<feature type="chain" id="PRO_5043541262" description="Beta-glucuronidase" evidence="4">
    <location>
        <begin position="20"/>
        <end position="553"/>
    </location>
</feature>
<dbReference type="Pfam" id="PF02837">
    <property type="entry name" value="Glyco_hydro_2_N"/>
    <property type="match status" value="1"/>
</dbReference>
<dbReference type="Proteomes" id="UP001162156">
    <property type="component" value="Unassembled WGS sequence"/>
</dbReference>
<dbReference type="Gene3D" id="2.60.120.260">
    <property type="entry name" value="Galactose-binding domain-like"/>
    <property type="match status" value="1"/>
</dbReference>
<reference evidence="7" key="1">
    <citation type="journal article" date="2023" name="Insect Mol. Biol.">
        <title>Genome sequencing provides insights into the evolution of gene families encoding plant cell wall-degrading enzymes in longhorned beetles.</title>
        <authorList>
            <person name="Shin N.R."/>
            <person name="Okamura Y."/>
            <person name="Kirsch R."/>
            <person name="Pauchet Y."/>
        </authorList>
    </citation>
    <scope>NUCLEOTIDE SEQUENCE</scope>
    <source>
        <strain evidence="7">RBIC_L_NR</strain>
    </source>
</reference>
<sequence>MKEILFISILTFVQLQCDSGILYPRASAVRELLSLNGLWKFSLSKSNDTKFEDGNWSLYNLDNDEDLELMPVPASYNDISTNDKVRDHVGIVRYQRNFIVPRSWAEKRIWLRFSSVCYAAQVYINGKLAITHDIGHLPFGSEITSFLNLDIDNDITVLVNNILTGTTIPQGSLNILPSGRLKQSYPFDFFNYAGIDRPVVLYTTAQTYIDDIKITTEIRGTSGFVNYNITIVGDHYNHSIAIVDKGGRQISVSYNQPLNGSLLIPNVNLWWPYLMNDQPGYLYTLKQPFGVRELSWDNSTFNINGKPLYLRGFGRHEDSDIRGKGLDLPLIIRDHNLIKWIGANSYRTSHYPYAEEIMDLADSLGIMIIDEVPAVAIEQIVAHAKSLDNTRPITVVNNVAPNEDHSGQFLDILSMNKYNAWYENSGDLDIIVPNFISQAEAWHTKHNRPVLVTEYGADTCHILFGLKSFNPTSCPSTSRLFDELRAKGWLVGEMIWNFADFRTEQSKQRQPKASAHLMRQRYWALAELLDNATLPLDLNNYIVEKSTKIRDEF</sequence>
<evidence type="ECO:0000256" key="3">
    <source>
        <dbReference type="ARBA" id="ARBA00023295"/>
    </source>
</evidence>
<keyword evidence="2" id="KW-0378">Hydrolase</keyword>
<dbReference type="Pfam" id="PF02836">
    <property type="entry name" value="Glyco_hydro_2_C"/>
    <property type="match status" value="1"/>
</dbReference>
<dbReference type="Gene3D" id="3.20.20.80">
    <property type="entry name" value="Glycosidases"/>
    <property type="match status" value="2"/>
</dbReference>
<dbReference type="InterPro" id="IPR023230">
    <property type="entry name" value="Glyco_hydro_2_CS"/>
</dbReference>
<dbReference type="EMBL" id="JANEYF010001517">
    <property type="protein sequence ID" value="KAJ8963676.1"/>
    <property type="molecule type" value="Genomic_DNA"/>
</dbReference>
<dbReference type="GO" id="GO:0005975">
    <property type="term" value="P:carbohydrate metabolic process"/>
    <property type="evidence" value="ECO:0007669"/>
    <property type="project" value="InterPro"/>
</dbReference>
<dbReference type="FunFam" id="2.60.120.260:FF:000027">
    <property type="entry name" value="Beta-glucuronidase"/>
    <property type="match status" value="1"/>
</dbReference>
<evidence type="ECO:0000313" key="8">
    <source>
        <dbReference type="Proteomes" id="UP001162156"/>
    </source>
</evidence>
<dbReference type="InterPro" id="IPR008979">
    <property type="entry name" value="Galactose-bd-like_sf"/>
</dbReference>
<dbReference type="PROSITE" id="PS00719">
    <property type="entry name" value="GLYCOSYL_HYDROL_F2_1"/>
    <property type="match status" value="1"/>
</dbReference>
<feature type="domain" description="Glycoside hydrolase family 2 catalytic" evidence="5">
    <location>
        <begin position="298"/>
        <end position="377"/>
    </location>
</feature>
<evidence type="ECO:0008006" key="9">
    <source>
        <dbReference type="Google" id="ProtNLM"/>
    </source>
</evidence>
<name>A0AAV8ZJR2_9CUCU</name>
<comment type="caution">
    <text evidence="7">The sequence shown here is derived from an EMBL/GenBank/DDBJ whole genome shotgun (WGS) entry which is preliminary data.</text>
</comment>
<dbReference type="AlphaFoldDB" id="A0AAV8ZJR2"/>
<protein>
    <recommendedName>
        <fullName evidence="9">Beta-glucuronidase</fullName>
    </recommendedName>
</protein>
<dbReference type="InterPro" id="IPR006104">
    <property type="entry name" value="Glyco_hydro_2_N"/>
</dbReference>
<dbReference type="SUPFAM" id="SSF49303">
    <property type="entry name" value="beta-Galactosidase/glucuronidase domain"/>
    <property type="match status" value="1"/>
</dbReference>
<feature type="domain" description="Glycosyl hydrolases family 2 sugar binding" evidence="6">
    <location>
        <begin position="34"/>
        <end position="204"/>
    </location>
</feature>
<dbReference type="InterPro" id="IPR006103">
    <property type="entry name" value="Glyco_hydro_2_cat"/>
</dbReference>